<gene>
    <name evidence="1" type="ORF">NAF29_01620</name>
</gene>
<name>A0AA42B6A6_9GAMM</name>
<protein>
    <recommendedName>
        <fullName evidence="3">Cellobiose phosphorylase</fullName>
    </recommendedName>
</protein>
<dbReference type="AlphaFoldDB" id="A0AA42B6A6"/>
<dbReference type="Proteomes" id="UP001165393">
    <property type="component" value="Unassembled WGS sequence"/>
</dbReference>
<accession>A0AA42B6A6</accession>
<evidence type="ECO:0000313" key="1">
    <source>
        <dbReference type="EMBL" id="MCM2678368.1"/>
    </source>
</evidence>
<proteinExistence type="predicted"/>
<organism evidence="1 2">
    <name type="scientific">Echinimonas agarilytica</name>
    <dbReference type="NCBI Taxonomy" id="1215918"/>
    <lineage>
        <taxon>Bacteria</taxon>
        <taxon>Pseudomonadati</taxon>
        <taxon>Pseudomonadota</taxon>
        <taxon>Gammaproteobacteria</taxon>
        <taxon>Alteromonadales</taxon>
        <taxon>Echinimonadaceae</taxon>
        <taxon>Echinimonas</taxon>
    </lineage>
</organism>
<sequence length="1151" mass="130017">MTTNASEQPVTSGKFVTLDGERFYAIHHADKMDSFFITLISDSDHWLFIASNGGLTAGRVSPETALFPYEPVDKIYDSTAHTGSKTIFKIQRDGTAHAWHPFSKEHSQDYAIVRNLYKNTLGNKLCFEEVNHSLQMTFRYTWVSSDTYGFSRQCELMNHATSDVNVEMIDGLQNILPAGTPRYTQTISSNLVDAYKWNELDAKTGVAVFTLFSGITDKAEPYESLKANTVFSLGLDQASDQLTTLLSSRQLATFENNQALSDEYHTRGIRGAYFVNARYTLAANSSKAWQIVANVEQSQRQVTALMAEMENPQHVASNLHQSVAQGSDALARIMASADAFQVTAEENVSVHHYANVLFNVLRGGIFDNQYQIDSADLSGSIQHFNQTVFAANRELFESLPAHINFNDLLQRVAKQNDFQLLRLCMEYLPITFGRRHGDPSRPWNQFAIQLKGDQGNRLLSYQGNWRDIFQNWEALSFSYPEFIENIIAKFVNASTMDGYNPYRITKEGIDWEVEEPDNPWSYIGYWGDHQIIYLLKLLELSQQFHPKKLSEMLHQPIFSYANVPYKIKPFDEIVTNAKDTVEFDSELDLEIERRVKELGADGKLVLTKNGQVYQTNLLEKLLVPLLSKLGNLVIDGGVWLNTQRPEWNDANNALVGQGLSMVTLYYMRRYMNFMQQLLQHETQHPMLSLEVAQWLAKTSLILEQTVAQTSHQQVDDTLRFNILKQLGEAASEYRQTLYKAQCFSGTVEVNLQEIRALLNHALTIVDQTIANNQTDDGLYHAYNLLSAEHQTAHVDHLYVMLEGQVAALSSGAIAAEQAANMLDQLFDSDVYRADQHTFMLYPDRALPSFFQKNTVPASIVSNISALQQVLDTGDSRLLTIDEHGVYRFNPDLHNAAALNLQINAMLEQFPALAEARDAIHCTYEEVFHHKAFTGRSGGMFGFEGLGCIYWHMVSKLLLATMENFFKAVDGNADPQVITRLGDLYYRVREGIGFNKTPQAYGAFPTDPYSHTPKHAGAQQPGMTGQVKEEVLTRFTELGLRIQSGHVAFQPALLQACEFNSETHELTYLDVAGQWQKLTVSQQQLAFTWCQVPVLYCLTDNAAPSVTLHFANGVEQSQQELRLSAEHSQQLFQRTGFIQQISVSLNQSMLLR</sequence>
<dbReference type="EMBL" id="JAMQGP010000001">
    <property type="protein sequence ID" value="MCM2678368.1"/>
    <property type="molecule type" value="Genomic_DNA"/>
</dbReference>
<dbReference type="RefSeq" id="WP_251259738.1">
    <property type="nucleotide sequence ID" value="NZ_JAMQGP010000001.1"/>
</dbReference>
<reference evidence="1 2" key="1">
    <citation type="journal article" date="2013" name="Antonie Van Leeuwenhoek">
        <title>Echinimonas agarilytica gen. nov., sp. nov., a new gammaproteobacterium isolated from the sea urchin Strongylocentrotus intermedius.</title>
        <authorList>
            <person name="Nedashkovskaya O.I."/>
            <person name="Stenkova A.M."/>
            <person name="Zhukova N.V."/>
            <person name="Van Trappen S."/>
            <person name="Lee J.S."/>
            <person name="Kim S.B."/>
        </authorList>
    </citation>
    <scope>NUCLEOTIDE SEQUENCE [LARGE SCALE GENOMIC DNA]</scope>
    <source>
        <strain evidence="1 2">KMM 6351</strain>
    </source>
</reference>
<evidence type="ECO:0008006" key="3">
    <source>
        <dbReference type="Google" id="ProtNLM"/>
    </source>
</evidence>
<keyword evidence="2" id="KW-1185">Reference proteome</keyword>
<comment type="caution">
    <text evidence="1">The sequence shown here is derived from an EMBL/GenBank/DDBJ whole genome shotgun (WGS) entry which is preliminary data.</text>
</comment>
<evidence type="ECO:0000313" key="2">
    <source>
        <dbReference type="Proteomes" id="UP001165393"/>
    </source>
</evidence>